<organism evidence="2 3">
    <name type="scientific">Chiayiivirga flava</name>
    <dbReference type="NCBI Taxonomy" id="659595"/>
    <lineage>
        <taxon>Bacteria</taxon>
        <taxon>Pseudomonadati</taxon>
        <taxon>Pseudomonadota</taxon>
        <taxon>Gammaproteobacteria</taxon>
        <taxon>Lysobacterales</taxon>
        <taxon>Lysobacteraceae</taxon>
        <taxon>Chiayiivirga</taxon>
    </lineage>
</organism>
<evidence type="ECO:0000256" key="1">
    <source>
        <dbReference type="SAM" id="MobiDB-lite"/>
    </source>
</evidence>
<proteinExistence type="predicted"/>
<comment type="caution">
    <text evidence="2">The sequence shown here is derived from an EMBL/GenBank/DDBJ whole genome shotgun (WGS) entry which is preliminary data.</text>
</comment>
<dbReference type="RefSeq" id="WP_183958624.1">
    <property type="nucleotide sequence ID" value="NZ_JACHHP010000001.1"/>
</dbReference>
<evidence type="ECO:0000313" key="2">
    <source>
        <dbReference type="EMBL" id="MBB5206543.1"/>
    </source>
</evidence>
<name>A0A7W8FZD9_9GAMM</name>
<reference evidence="2 3" key="1">
    <citation type="submission" date="2020-08" db="EMBL/GenBank/DDBJ databases">
        <title>Genomic Encyclopedia of Type Strains, Phase IV (KMG-IV): sequencing the most valuable type-strain genomes for metagenomic binning, comparative biology and taxonomic classification.</title>
        <authorList>
            <person name="Goeker M."/>
        </authorList>
    </citation>
    <scope>NUCLEOTIDE SEQUENCE [LARGE SCALE GENOMIC DNA]</scope>
    <source>
        <strain evidence="2 3">DSM 24163</strain>
    </source>
</reference>
<dbReference type="EMBL" id="JACHHP010000001">
    <property type="protein sequence ID" value="MBB5206543.1"/>
    <property type="molecule type" value="Genomic_DNA"/>
</dbReference>
<feature type="region of interest" description="Disordered" evidence="1">
    <location>
        <begin position="144"/>
        <end position="170"/>
    </location>
</feature>
<dbReference type="AlphaFoldDB" id="A0A7W8FZD9"/>
<evidence type="ECO:0000313" key="3">
    <source>
        <dbReference type="Proteomes" id="UP000521199"/>
    </source>
</evidence>
<protein>
    <recommendedName>
        <fullName evidence="4">Phasin domain-containing protein</fullName>
    </recommendedName>
</protein>
<sequence length="170" mass="18088">MTAPTLNAPFALMKASFELMLRINGTVLEAQRRWLEAGARCADESIEIAETDTDQVAHADGWTRLRELPLAFGGQWIDAATRYLQRSIETAMTNQTNVLTGLQNAAAIWQDECAQALGRGATTAPLSTSLNALFAPILAGRESGDGQGAAAADAPPPAQAARAKPRARRS</sequence>
<accession>A0A7W8FZD9</accession>
<gene>
    <name evidence="2" type="ORF">HNQ52_000059</name>
</gene>
<evidence type="ECO:0008006" key="4">
    <source>
        <dbReference type="Google" id="ProtNLM"/>
    </source>
</evidence>
<dbReference type="Proteomes" id="UP000521199">
    <property type="component" value="Unassembled WGS sequence"/>
</dbReference>
<keyword evidence="3" id="KW-1185">Reference proteome</keyword>